<feature type="compositionally biased region" description="Basic residues" evidence="1">
    <location>
        <begin position="140"/>
        <end position="149"/>
    </location>
</feature>
<proteinExistence type="predicted"/>
<evidence type="ECO:0000256" key="1">
    <source>
        <dbReference type="SAM" id="MobiDB-lite"/>
    </source>
</evidence>
<feature type="region of interest" description="Disordered" evidence="1">
    <location>
        <begin position="28"/>
        <end position="267"/>
    </location>
</feature>
<comment type="caution">
    <text evidence="2">The sequence shown here is derived from an EMBL/GenBank/DDBJ whole genome shotgun (WGS) entry which is preliminary data.</text>
</comment>
<accession>V8P702</accession>
<dbReference type="EMBL" id="AZIM01000698">
    <property type="protein sequence ID" value="ETE69766.1"/>
    <property type="molecule type" value="Genomic_DNA"/>
</dbReference>
<protein>
    <submittedName>
        <fullName evidence="2">RNA-binding protein 25</fullName>
    </submittedName>
</protein>
<feature type="region of interest" description="Disordered" evidence="1">
    <location>
        <begin position="337"/>
        <end position="359"/>
    </location>
</feature>
<evidence type="ECO:0000313" key="2">
    <source>
        <dbReference type="EMBL" id="ETE69766.1"/>
    </source>
</evidence>
<feature type="non-terminal residue" evidence="2">
    <location>
        <position position="1"/>
    </location>
</feature>
<evidence type="ECO:0000313" key="3">
    <source>
        <dbReference type="Proteomes" id="UP000018936"/>
    </source>
</evidence>
<feature type="compositionally biased region" description="Low complexity" evidence="1">
    <location>
        <begin position="228"/>
        <end position="237"/>
    </location>
</feature>
<organism evidence="2 3">
    <name type="scientific">Ophiophagus hannah</name>
    <name type="common">King cobra</name>
    <name type="synonym">Naja hannah</name>
    <dbReference type="NCBI Taxonomy" id="8665"/>
    <lineage>
        <taxon>Eukaryota</taxon>
        <taxon>Metazoa</taxon>
        <taxon>Chordata</taxon>
        <taxon>Craniata</taxon>
        <taxon>Vertebrata</taxon>
        <taxon>Euteleostomi</taxon>
        <taxon>Lepidosauria</taxon>
        <taxon>Squamata</taxon>
        <taxon>Bifurcata</taxon>
        <taxon>Unidentata</taxon>
        <taxon>Episquamata</taxon>
        <taxon>Toxicofera</taxon>
        <taxon>Serpentes</taxon>
        <taxon>Colubroidea</taxon>
        <taxon>Elapidae</taxon>
        <taxon>Elapinae</taxon>
        <taxon>Ophiophagus</taxon>
    </lineage>
</organism>
<feature type="compositionally biased region" description="Basic and acidic residues" evidence="1">
    <location>
        <begin position="88"/>
        <end position="101"/>
    </location>
</feature>
<name>V8P702_OPHHA</name>
<dbReference type="Proteomes" id="UP000018936">
    <property type="component" value="Unassembled WGS sequence"/>
</dbReference>
<gene>
    <name evidence="2" type="primary">Rbm25</name>
    <name evidence="2" type="ORF">L345_04426</name>
</gene>
<feature type="compositionally biased region" description="Basic and acidic residues" evidence="1">
    <location>
        <begin position="150"/>
        <end position="225"/>
    </location>
</feature>
<keyword evidence="3" id="KW-1185">Reference proteome</keyword>
<feature type="compositionally biased region" description="Basic residues" evidence="1">
    <location>
        <begin position="102"/>
        <end position="132"/>
    </location>
</feature>
<feature type="compositionally biased region" description="Polar residues" evidence="1">
    <location>
        <begin position="350"/>
        <end position="359"/>
    </location>
</feature>
<dbReference type="AlphaFoldDB" id="V8P702"/>
<sequence length="359" mass="40526">MMTIESGVGFSQFGPVWANRILTLHPVQRTGGSKRPVGPTPYLPGINAGRLARPKMGRGVCGAPPRSRFGSPEAPGRLTRPKIGHGGAKKEREKGRDGRKGGREKKRERKRDRGKGERKRKKEREGRKKKKEKREGWREGRKKGKKGRKKEGGRGERKKDGGEKEREGRKEGKKKERGREGERKRKKKEREQRKKEKDRQTERGREGREKEREKKKEEGKGERNDVAQQSWQQSQTQLEPVPSLHMSRAAKRKEQLRTKGPCGSQATGGWKQFIHCSSVKVCLCISETLCRGEKKETKEGLQTLTLDAASEDALKQHSNPGLEGTSESIVKVSHMTIKPCPPSHAHRTGCQKNLNPTPA</sequence>
<reference evidence="2 3" key="1">
    <citation type="journal article" date="2013" name="Proc. Natl. Acad. Sci. U.S.A.">
        <title>The king cobra genome reveals dynamic gene evolution and adaptation in the snake venom system.</title>
        <authorList>
            <person name="Vonk F.J."/>
            <person name="Casewell N.R."/>
            <person name="Henkel C.V."/>
            <person name="Heimberg A.M."/>
            <person name="Jansen H.J."/>
            <person name="McCleary R.J."/>
            <person name="Kerkkamp H.M."/>
            <person name="Vos R.A."/>
            <person name="Guerreiro I."/>
            <person name="Calvete J.J."/>
            <person name="Wuster W."/>
            <person name="Woods A.E."/>
            <person name="Logan J.M."/>
            <person name="Harrison R.A."/>
            <person name="Castoe T.A."/>
            <person name="de Koning A.P."/>
            <person name="Pollock D.D."/>
            <person name="Yandell M."/>
            <person name="Calderon D."/>
            <person name="Renjifo C."/>
            <person name="Currier R.B."/>
            <person name="Salgado D."/>
            <person name="Pla D."/>
            <person name="Sanz L."/>
            <person name="Hyder A.S."/>
            <person name="Ribeiro J.M."/>
            <person name="Arntzen J.W."/>
            <person name="van den Thillart G.E."/>
            <person name="Boetzer M."/>
            <person name="Pirovano W."/>
            <person name="Dirks R.P."/>
            <person name="Spaink H.P."/>
            <person name="Duboule D."/>
            <person name="McGlinn E."/>
            <person name="Kini R.M."/>
            <person name="Richardson M.K."/>
        </authorList>
    </citation>
    <scope>NUCLEOTIDE SEQUENCE</scope>
    <source>
        <tissue evidence="2">Blood</tissue>
    </source>
</reference>